<dbReference type="GO" id="GO:0005737">
    <property type="term" value="C:cytoplasm"/>
    <property type="evidence" value="ECO:0007669"/>
    <property type="project" value="TreeGrafter"/>
</dbReference>
<keyword evidence="4" id="KW-0665">Pyrimidine biosynthesis</keyword>
<evidence type="ECO:0000256" key="5">
    <source>
        <dbReference type="SAM" id="MobiDB-lite"/>
    </source>
</evidence>
<dbReference type="GO" id="GO:0004151">
    <property type="term" value="F:dihydroorotase activity"/>
    <property type="evidence" value="ECO:0007669"/>
    <property type="project" value="InterPro"/>
</dbReference>
<organism evidence="6 7">
    <name type="scientific">Arthrobotrys musiformis</name>
    <dbReference type="NCBI Taxonomy" id="47236"/>
    <lineage>
        <taxon>Eukaryota</taxon>
        <taxon>Fungi</taxon>
        <taxon>Dikarya</taxon>
        <taxon>Ascomycota</taxon>
        <taxon>Pezizomycotina</taxon>
        <taxon>Orbiliomycetes</taxon>
        <taxon>Orbiliales</taxon>
        <taxon>Orbiliaceae</taxon>
        <taxon>Arthrobotrys</taxon>
    </lineage>
</organism>
<dbReference type="Proteomes" id="UP001370758">
    <property type="component" value="Unassembled WGS sequence"/>
</dbReference>
<name>A0AAV9W7E7_9PEZI</name>
<gene>
    <name evidence="6" type="ORF">TWF481_010682</name>
</gene>
<sequence length="462" mass="50447">MEFSLAGEILSSFELHHFYRPLETIEHPQPQTAIKRAKMTLKDHLHLRSSVSHHPDDDKDKEKEKEDESTARKLFRRLKSGGKSDDESDNESPKLRSDSEAEVVIELPPAADFHVHLRDGSMMETVTPTIENGGVNLVYVMPNLVPPLTDPAAAIAYMSRLQPLSPSTTFLPTLYLHPSITPATIATAASMGIVGVKSYPRGLTTNSDSGVLSYEQFYPVFQAMSDHDIVLNLHGECPSTPSEDVAGIEDEDITILNAESKFLPTLLSIHKAFPKLRIVLEHCTTAAAVEAVRSCGPTVAGTITAHHLFLTIDNWADDPFCFCKPVAKLPADRAALLAAATSGDTKFFLGTDSAPHPKPAKQGRSGKTVAGVFTQPYAVQLVAEAFDKVGKADKETLEGFCCKFGRDFYKVKEKGIENGQDKRRIVLMRGLGEKVVKEVGGGEGAVVPFRAGEGVWSLKWIE</sequence>
<dbReference type="EMBL" id="JAVHJL010000007">
    <property type="protein sequence ID" value="KAK6500337.1"/>
    <property type="molecule type" value="Genomic_DNA"/>
</dbReference>
<dbReference type="PANTHER" id="PTHR43137:SF1">
    <property type="entry name" value="DIHYDROOROTASE"/>
    <property type="match status" value="1"/>
</dbReference>
<proteinExistence type="inferred from homology"/>
<dbReference type="PANTHER" id="PTHR43137">
    <property type="entry name" value="DIHYDROOROTASE"/>
    <property type="match status" value="1"/>
</dbReference>
<protein>
    <recommendedName>
        <fullName evidence="8">Dihydroorotase</fullName>
    </recommendedName>
</protein>
<dbReference type="GO" id="GO:0006221">
    <property type="term" value="P:pyrimidine nucleotide biosynthetic process"/>
    <property type="evidence" value="ECO:0007669"/>
    <property type="project" value="UniProtKB-KW"/>
</dbReference>
<keyword evidence="3" id="KW-0862">Zinc</keyword>
<dbReference type="PROSITE" id="PS00483">
    <property type="entry name" value="DIHYDROOROTASE_2"/>
    <property type="match status" value="1"/>
</dbReference>
<dbReference type="GO" id="GO:0006207">
    <property type="term" value="P:'de novo' pyrimidine nucleobase biosynthetic process"/>
    <property type="evidence" value="ECO:0007669"/>
    <property type="project" value="TreeGrafter"/>
</dbReference>
<keyword evidence="2" id="KW-0378">Hydrolase</keyword>
<dbReference type="SUPFAM" id="SSF51556">
    <property type="entry name" value="Metallo-dependent hydrolases"/>
    <property type="match status" value="1"/>
</dbReference>
<dbReference type="AlphaFoldDB" id="A0AAV9W7E7"/>
<keyword evidence="1" id="KW-0479">Metal-binding</keyword>
<accession>A0AAV9W7E7</accession>
<comment type="caution">
    <text evidence="6">The sequence shown here is derived from an EMBL/GenBank/DDBJ whole genome shotgun (WGS) entry which is preliminary data.</text>
</comment>
<feature type="compositionally biased region" description="Basic and acidic residues" evidence="5">
    <location>
        <begin position="53"/>
        <end position="71"/>
    </location>
</feature>
<dbReference type="InterPro" id="IPR004721">
    <property type="entry name" value="DHOdimr"/>
</dbReference>
<dbReference type="HAMAP" id="MF_00219">
    <property type="entry name" value="PyrC_classII"/>
    <property type="match status" value="1"/>
</dbReference>
<dbReference type="PROSITE" id="PS00482">
    <property type="entry name" value="DIHYDROOROTASE_1"/>
    <property type="match status" value="1"/>
</dbReference>
<dbReference type="InterPro" id="IPR032466">
    <property type="entry name" value="Metal_Hydrolase"/>
</dbReference>
<dbReference type="NCBIfam" id="TIGR00856">
    <property type="entry name" value="pyrC_dimer"/>
    <property type="match status" value="1"/>
</dbReference>
<evidence type="ECO:0000256" key="4">
    <source>
        <dbReference type="ARBA" id="ARBA00022975"/>
    </source>
</evidence>
<evidence type="ECO:0000256" key="3">
    <source>
        <dbReference type="ARBA" id="ARBA00022833"/>
    </source>
</evidence>
<feature type="region of interest" description="Disordered" evidence="5">
    <location>
        <begin position="47"/>
        <end position="101"/>
    </location>
</feature>
<evidence type="ECO:0000256" key="1">
    <source>
        <dbReference type="ARBA" id="ARBA00022723"/>
    </source>
</evidence>
<dbReference type="GO" id="GO:0046872">
    <property type="term" value="F:metal ion binding"/>
    <property type="evidence" value="ECO:0007669"/>
    <property type="project" value="UniProtKB-KW"/>
</dbReference>
<dbReference type="InterPro" id="IPR002195">
    <property type="entry name" value="Dihydroorotase_CS"/>
</dbReference>
<evidence type="ECO:0000313" key="6">
    <source>
        <dbReference type="EMBL" id="KAK6500337.1"/>
    </source>
</evidence>
<evidence type="ECO:0000256" key="2">
    <source>
        <dbReference type="ARBA" id="ARBA00022801"/>
    </source>
</evidence>
<reference evidence="6 7" key="1">
    <citation type="submission" date="2023-08" db="EMBL/GenBank/DDBJ databases">
        <authorList>
            <person name="Palmer J.M."/>
        </authorList>
    </citation>
    <scope>NUCLEOTIDE SEQUENCE [LARGE SCALE GENOMIC DNA]</scope>
    <source>
        <strain evidence="6 7">TWF481</strain>
    </source>
</reference>
<dbReference type="Gene3D" id="3.20.20.140">
    <property type="entry name" value="Metal-dependent hydrolases"/>
    <property type="match status" value="1"/>
</dbReference>
<evidence type="ECO:0000313" key="7">
    <source>
        <dbReference type="Proteomes" id="UP001370758"/>
    </source>
</evidence>
<keyword evidence="7" id="KW-1185">Reference proteome</keyword>
<evidence type="ECO:0008006" key="8">
    <source>
        <dbReference type="Google" id="ProtNLM"/>
    </source>
</evidence>